<reference evidence="2 3" key="1">
    <citation type="submission" date="2020-11" db="EMBL/GenBank/DDBJ databases">
        <title>Hymenobacter sp.</title>
        <authorList>
            <person name="Kim M.K."/>
        </authorList>
    </citation>
    <scope>NUCLEOTIDE SEQUENCE [LARGE SCALE GENOMIC DNA]</scope>
    <source>
        <strain evidence="2 3">BT594</strain>
    </source>
</reference>
<feature type="transmembrane region" description="Helical" evidence="1">
    <location>
        <begin position="118"/>
        <end position="138"/>
    </location>
</feature>
<comment type="caution">
    <text evidence="2">The sequence shown here is derived from an EMBL/GenBank/DDBJ whole genome shotgun (WGS) entry which is preliminary data.</text>
</comment>
<evidence type="ECO:0000313" key="2">
    <source>
        <dbReference type="EMBL" id="MBG8552371.1"/>
    </source>
</evidence>
<protein>
    <submittedName>
        <fullName evidence="2">Uncharacterized protein</fullName>
    </submittedName>
</protein>
<evidence type="ECO:0000256" key="1">
    <source>
        <dbReference type="SAM" id="Phobius"/>
    </source>
</evidence>
<evidence type="ECO:0000313" key="3">
    <source>
        <dbReference type="Proteomes" id="UP000601099"/>
    </source>
</evidence>
<keyword evidence="1" id="KW-0812">Transmembrane</keyword>
<keyword evidence="3" id="KW-1185">Reference proteome</keyword>
<gene>
    <name evidence="2" type="ORF">I5L79_02375</name>
</gene>
<dbReference type="Proteomes" id="UP000601099">
    <property type="component" value="Unassembled WGS sequence"/>
</dbReference>
<keyword evidence="1" id="KW-1133">Transmembrane helix</keyword>
<proteinExistence type="predicted"/>
<organism evidence="2 3">
    <name type="scientific">Hymenobacter guriensis</name>
    <dbReference type="NCBI Taxonomy" id="2793065"/>
    <lineage>
        <taxon>Bacteria</taxon>
        <taxon>Pseudomonadati</taxon>
        <taxon>Bacteroidota</taxon>
        <taxon>Cytophagia</taxon>
        <taxon>Cytophagales</taxon>
        <taxon>Hymenobacteraceae</taxon>
        <taxon>Hymenobacter</taxon>
    </lineage>
</organism>
<dbReference type="RefSeq" id="WP_196953410.1">
    <property type="nucleotide sequence ID" value="NZ_JADWYK010000001.1"/>
</dbReference>
<dbReference type="EMBL" id="JADWYK010000001">
    <property type="protein sequence ID" value="MBG8552371.1"/>
    <property type="molecule type" value="Genomic_DNA"/>
</dbReference>
<accession>A0ABS0KWZ2</accession>
<keyword evidence="1" id="KW-0472">Membrane</keyword>
<sequence>MLWLLLLTLGVVVDARAQGLLNLLTRRYVPSTEQARVNVPLHYLYPWLYVLLLVSVGLEYRDGLVWHVDRWVIAALLRIALFDPVLNWSKGDPVFAVGSSALVDKLLRRLTPASEGRVASAFLRVAAAAGVVAFLIFLL</sequence>
<name>A0ABS0KWZ2_9BACT</name>